<organism evidence="1 2">
    <name type="scientific">Rhizobium loti</name>
    <name type="common">Mesorhizobium loti</name>
    <dbReference type="NCBI Taxonomy" id="381"/>
    <lineage>
        <taxon>Bacteria</taxon>
        <taxon>Pseudomonadati</taxon>
        <taxon>Pseudomonadota</taxon>
        <taxon>Alphaproteobacteria</taxon>
        <taxon>Hyphomicrobiales</taxon>
        <taxon>Phyllobacteriaceae</taxon>
        <taxon>Mesorhizobium</taxon>
    </lineage>
</organism>
<sequence length="63" mass="7195">MPLAKVAERHIEAGVNAAINDGLWRDLDLAWCQDFLHHMPTVVVDQAYFTFLRLKRASVDICI</sequence>
<evidence type="ECO:0000313" key="1">
    <source>
        <dbReference type="EMBL" id="PWJ86993.1"/>
    </source>
</evidence>
<evidence type="ECO:0000313" key="2">
    <source>
        <dbReference type="Proteomes" id="UP000245631"/>
    </source>
</evidence>
<dbReference type="EMBL" id="QGGH01000020">
    <property type="protein sequence ID" value="PWJ86993.1"/>
    <property type="molecule type" value="Genomic_DNA"/>
</dbReference>
<dbReference type="Proteomes" id="UP000245631">
    <property type="component" value="Unassembled WGS sequence"/>
</dbReference>
<dbReference type="RefSeq" id="WP_170136898.1">
    <property type="nucleotide sequence ID" value="NZ_QGGH01000020.1"/>
</dbReference>
<name>A0A8E2W8B6_RHILI</name>
<proteinExistence type="predicted"/>
<reference evidence="1 2" key="1">
    <citation type="submission" date="2018-05" db="EMBL/GenBank/DDBJ databases">
        <title>Genomic Encyclopedia of Type Strains, Phase IV (KMG-IV): sequencing the most valuable type-strain genomes for metagenomic binning, comparative biology and taxonomic classification.</title>
        <authorList>
            <person name="Goeker M."/>
        </authorList>
    </citation>
    <scope>NUCLEOTIDE SEQUENCE [LARGE SCALE GENOMIC DNA]</scope>
    <source>
        <strain evidence="1 2">DSM 2626</strain>
    </source>
</reference>
<dbReference type="GeneID" id="61056698"/>
<gene>
    <name evidence="1" type="ORF">C8D77_12091</name>
</gene>
<comment type="caution">
    <text evidence="1">The sequence shown here is derived from an EMBL/GenBank/DDBJ whole genome shotgun (WGS) entry which is preliminary data.</text>
</comment>
<protein>
    <submittedName>
        <fullName evidence="1">Uncharacterized protein</fullName>
    </submittedName>
</protein>
<accession>A0A8E2W8B6</accession>
<dbReference type="AlphaFoldDB" id="A0A8E2W8B6"/>